<evidence type="ECO:0000313" key="2">
    <source>
        <dbReference type="Proteomes" id="UP001219525"/>
    </source>
</evidence>
<gene>
    <name evidence="1" type="ORF">GGX14DRAFT_622567</name>
</gene>
<evidence type="ECO:0000313" key="1">
    <source>
        <dbReference type="EMBL" id="KAJ7212227.1"/>
    </source>
</evidence>
<reference evidence="1" key="1">
    <citation type="submission" date="2023-03" db="EMBL/GenBank/DDBJ databases">
        <title>Massive genome expansion in bonnet fungi (Mycena s.s.) driven by repeated elements and novel gene families across ecological guilds.</title>
        <authorList>
            <consortium name="Lawrence Berkeley National Laboratory"/>
            <person name="Harder C.B."/>
            <person name="Miyauchi S."/>
            <person name="Viragh M."/>
            <person name="Kuo A."/>
            <person name="Thoen E."/>
            <person name="Andreopoulos B."/>
            <person name="Lu D."/>
            <person name="Skrede I."/>
            <person name="Drula E."/>
            <person name="Henrissat B."/>
            <person name="Morin E."/>
            <person name="Kohler A."/>
            <person name="Barry K."/>
            <person name="LaButti K."/>
            <person name="Morin E."/>
            <person name="Salamov A."/>
            <person name="Lipzen A."/>
            <person name="Mereny Z."/>
            <person name="Hegedus B."/>
            <person name="Baldrian P."/>
            <person name="Stursova M."/>
            <person name="Weitz H."/>
            <person name="Taylor A."/>
            <person name="Grigoriev I.V."/>
            <person name="Nagy L.G."/>
            <person name="Martin F."/>
            <person name="Kauserud H."/>
        </authorList>
    </citation>
    <scope>NUCLEOTIDE SEQUENCE</scope>
    <source>
        <strain evidence="1">9144</strain>
    </source>
</reference>
<sequence length="237" mass="26525">ARVRYPLQAARARVARSRCPHARCPRSAIRPSLPMSPGATHCPSHSRTLPKTHLPSSAAYRMLLAARRTSSTSACRRLRCSSRRDKSLHKPAHARHHAPFAGDECRCAAKSVRAMFMEHLSGKSLREAFWDEDEAPLLADAYPRVPADPRRRWSVWSVYGNKLQAGWDKHRQVGEGVLDWHSAVEWKCALTSRRQDTAGRAEVVHEKAKKAPSPGLAYTIMHLAGTQCASCRLVRLL</sequence>
<dbReference type="EMBL" id="JARJCW010000024">
    <property type="protein sequence ID" value="KAJ7212227.1"/>
    <property type="molecule type" value="Genomic_DNA"/>
</dbReference>
<dbReference type="AlphaFoldDB" id="A0AAD6YIG7"/>
<keyword evidence="2" id="KW-1185">Reference proteome</keyword>
<dbReference type="Proteomes" id="UP001219525">
    <property type="component" value="Unassembled WGS sequence"/>
</dbReference>
<comment type="caution">
    <text evidence="1">The sequence shown here is derived from an EMBL/GenBank/DDBJ whole genome shotgun (WGS) entry which is preliminary data.</text>
</comment>
<protein>
    <submittedName>
        <fullName evidence="1">Uncharacterized protein</fullName>
    </submittedName>
</protein>
<feature type="non-terminal residue" evidence="1">
    <location>
        <position position="237"/>
    </location>
</feature>
<accession>A0AAD6YIG7</accession>
<name>A0AAD6YIG7_9AGAR</name>
<proteinExistence type="predicted"/>
<organism evidence="1 2">
    <name type="scientific">Mycena pura</name>
    <dbReference type="NCBI Taxonomy" id="153505"/>
    <lineage>
        <taxon>Eukaryota</taxon>
        <taxon>Fungi</taxon>
        <taxon>Dikarya</taxon>
        <taxon>Basidiomycota</taxon>
        <taxon>Agaricomycotina</taxon>
        <taxon>Agaricomycetes</taxon>
        <taxon>Agaricomycetidae</taxon>
        <taxon>Agaricales</taxon>
        <taxon>Marasmiineae</taxon>
        <taxon>Mycenaceae</taxon>
        <taxon>Mycena</taxon>
    </lineage>
</organism>